<dbReference type="PANTHER" id="PTHR47501:SF5">
    <property type="entry name" value="HAT C-TERMINAL DIMERISATION DOMAIN-CONTAINING PROTEIN"/>
    <property type="match status" value="1"/>
</dbReference>
<sequence>MTGKSPTSPCATRWNSYYNSIQDLLAVQTSLSETMKMLKLPPLKENEIHFLSEYVDCSKPLAEAIQSLQGEKDIYYGSLLPELVRIQHVIKCLRTENLKYCSSLLDVIEENLNRRFKKFLQLEPAANDAILASVSQPFFKMRWVPKARKEYVKELILTETRKINRTEKLKSEALDNIEGDIKKKLKDESYYMFLEDSDSSVASAENTGSTGSTADFETLQYLNNKDTDIKSLNAYPTIKKIFFKYNTCLPSSAPVERLFSLGGMIMRPHRRKMSDKLFEELILLKSQLKNFK</sequence>
<dbReference type="GO" id="GO:0046983">
    <property type="term" value="F:protein dimerization activity"/>
    <property type="evidence" value="ECO:0007669"/>
    <property type="project" value="InterPro"/>
</dbReference>
<reference evidence="2" key="1">
    <citation type="submission" date="2021-12" db="EMBL/GenBank/DDBJ databases">
        <authorList>
            <person name="King R."/>
        </authorList>
    </citation>
    <scope>NUCLEOTIDE SEQUENCE</scope>
</reference>
<keyword evidence="3" id="KW-1185">Reference proteome</keyword>
<dbReference type="SUPFAM" id="SSF53098">
    <property type="entry name" value="Ribonuclease H-like"/>
    <property type="match status" value="1"/>
</dbReference>
<proteinExistence type="predicted"/>
<dbReference type="InterPro" id="IPR012337">
    <property type="entry name" value="RNaseH-like_sf"/>
</dbReference>
<accession>A0A9N9RB79</accession>
<organism evidence="2 3">
    <name type="scientific">Diatraea saccharalis</name>
    <name type="common">sugarcane borer</name>
    <dbReference type="NCBI Taxonomy" id="40085"/>
    <lineage>
        <taxon>Eukaryota</taxon>
        <taxon>Metazoa</taxon>
        <taxon>Ecdysozoa</taxon>
        <taxon>Arthropoda</taxon>
        <taxon>Hexapoda</taxon>
        <taxon>Insecta</taxon>
        <taxon>Pterygota</taxon>
        <taxon>Neoptera</taxon>
        <taxon>Endopterygota</taxon>
        <taxon>Lepidoptera</taxon>
        <taxon>Glossata</taxon>
        <taxon>Ditrysia</taxon>
        <taxon>Pyraloidea</taxon>
        <taxon>Crambidae</taxon>
        <taxon>Crambinae</taxon>
        <taxon>Diatraea</taxon>
    </lineage>
</organism>
<evidence type="ECO:0000259" key="1">
    <source>
        <dbReference type="Pfam" id="PF05699"/>
    </source>
</evidence>
<feature type="domain" description="HAT C-terminal dimerisation" evidence="1">
    <location>
        <begin position="215"/>
        <end position="288"/>
    </location>
</feature>
<reference evidence="2" key="2">
    <citation type="submission" date="2022-10" db="EMBL/GenBank/DDBJ databases">
        <authorList>
            <consortium name="ENA_rothamsted_submissions"/>
            <consortium name="culmorum"/>
            <person name="King R."/>
        </authorList>
    </citation>
    <scope>NUCLEOTIDE SEQUENCE</scope>
</reference>
<dbReference type="Proteomes" id="UP001153714">
    <property type="component" value="Chromosome 5"/>
</dbReference>
<dbReference type="AlphaFoldDB" id="A0A9N9RB79"/>
<evidence type="ECO:0000313" key="3">
    <source>
        <dbReference type="Proteomes" id="UP001153714"/>
    </source>
</evidence>
<name>A0A9N9RB79_9NEOP</name>
<protein>
    <recommendedName>
        <fullName evidence="1">HAT C-terminal dimerisation domain-containing protein</fullName>
    </recommendedName>
</protein>
<dbReference type="EMBL" id="OU893336">
    <property type="protein sequence ID" value="CAG9793243.1"/>
    <property type="molecule type" value="Genomic_DNA"/>
</dbReference>
<dbReference type="InterPro" id="IPR008906">
    <property type="entry name" value="HATC_C_dom"/>
</dbReference>
<dbReference type="PANTHER" id="PTHR47501">
    <property type="entry name" value="TRANSPOSASE-RELATED"/>
    <property type="match status" value="1"/>
</dbReference>
<dbReference type="OrthoDB" id="10057873at2759"/>
<gene>
    <name evidence="2" type="ORF">DIATSA_LOCUS10703</name>
</gene>
<dbReference type="Pfam" id="PF05699">
    <property type="entry name" value="Dimer_Tnp_hAT"/>
    <property type="match status" value="1"/>
</dbReference>
<evidence type="ECO:0000313" key="2">
    <source>
        <dbReference type="EMBL" id="CAG9793243.1"/>
    </source>
</evidence>